<dbReference type="Proteomes" id="UP000321907">
    <property type="component" value="Unassembled WGS sequence"/>
</dbReference>
<reference evidence="4 5" key="1">
    <citation type="submission" date="2019-08" db="EMBL/GenBank/DDBJ databases">
        <title>Lewinella sp. strain SSH13 Genome sequencing and assembly.</title>
        <authorList>
            <person name="Kim I."/>
        </authorList>
    </citation>
    <scope>NUCLEOTIDE SEQUENCE [LARGE SCALE GENOMIC DNA]</scope>
    <source>
        <strain evidence="4 5">SSH13</strain>
    </source>
</reference>
<evidence type="ECO:0000313" key="5">
    <source>
        <dbReference type="Proteomes" id="UP000321907"/>
    </source>
</evidence>
<dbReference type="OrthoDB" id="9806995at2"/>
<comment type="caution">
    <text evidence="4">The sequence shown here is derived from an EMBL/GenBank/DDBJ whole genome shotgun (WGS) entry which is preliminary data.</text>
</comment>
<evidence type="ECO:0000256" key="1">
    <source>
        <dbReference type="SAM" id="Coils"/>
    </source>
</evidence>
<dbReference type="GO" id="GO:0003677">
    <property type="term" value="F:DNA binding"/>
    <property type="evidence" value="ECO:0007669"/>
    <property type="project" value="InterPro"/>
</dbReference>
<dbReference type="Gene3D" id="2.130.10.10">
    <property type="entry name" value="YVTN repeat-like/Quinoprotein amine dehydrogenase"/>
    <property type="match status" value="1"/>
</dbReference>
<dbReference type="InterPro" id="IPR036388">
    <property type="entry name" value="WH-like_DNA-bd_sf"/>
</dbReference>
<protein>
    <recommendedName>
        <fullName evidence="3">HTH luxR-type domain-containing protein</fullName>
    </recommendedName>
</protein>
<keyword evidence="2" id="KW-0472">Membrane</keyword>
<dbReference type="InterPro" id="IPR011047">
    <property type="entry name" value="Quinoprotein_ADH-like_sf"/>
</dbReference>
<evidence type="ECO:0000256" key="2">
    <source>
        <dbReference type="SAM" id="Phobius"/>
    </source>
</evidence>
<dbReference type="InterPro" id="IPR015943">
    <property type="entry name" value="WD40/YVTN_repeat-like_dom_sf"/>
</dbReference>
<dbReference type="Gene3D" id="2.60.40.10">
    <property type="entry name" value="Immunoglobulins"/>
    <property type="match status" value="1"/>
</dbReference>
<feature type="transmembrane region" description="Helical" evidence="2">
    <location>
        <begin position="713"/>
        <end position="734"/>
    </location>
</feature>
<dbReference type="GO" id="GO:0006355">
    <property type="term" value="P:regulation of DNA-templated transcription"/>
    <property type="evidence" value="ECO:0007669"/>
    <property type="project" value="InterPro"/>
</dbReference>
<dbReference type="RefSeq" id="WP_147930286.1">
    <property type="nucleotide sequence ID" value="NZ_VOXD01000010.1"/>
</dbReference>
<feature type="domain" description="HTH luxR-type" evidence="3">
    <location>
        <begin position="848"/>
        <end position="905"/>
    </location>
</feature>
<evidence type="ECO:0000313" key="4">
    <source>
        <dbReference type="EMBL" id="TXF89966.1"/>
    </source>
</evidence>
<keyword evidence="2" id="KW-1133">Transmembrane helix</keyword>
<keyword evidence="1" id="KW-0175">Coiled coil</keyword>
<proteinExistence type="predicted"/>
<keyword evidence="2" id="KW-0812">Transmembrane</keyword>
<feature type="coiled-coil region" evidence="1">
    <location>
        <begin position="734"/>
        <end position="802"/>
    </location>
</feature>
<dbReference type="SUPFAM" id="SSF50998">
    <property type="entry name" value="Quinoprotein alcohol dehydrogenase-like"/>
    <property type="match status" value="1"/>
</dbReference>
<dbReference type="SUPFAM" id="SSF46894">
    <property type="entry name" value="C-terminal effector domain of the bipartite response regulators"/>
    <property type="match status" value="1"/>
</dbReference>
<dbReference type="InterPro" id="IPR016032">
    <property type="entry name" value="Sig_transdc_resp-reg_C-effctor"/>
</dbReference>
<keyword evidence="5" id="KW-1185">Reference proteome</keyword>
<dbReference type="AlphaFoldDB" id="A0A5C7FFH9"/>
<dbReference type="InterPro" id="IPR000792">
    <property type="entry name" value="Tscrpt_reg_LuxR_C"/>
</dbReference>
<organism evidence="4 5">
    <name type="scientific">Neolewinella aurantiaca</name>
    <dbReference type="NCBI Taxonomy" id="2602767"/>
    <lineage>
        <taxon>Bacteria</taxon>
        <taxon>Pseudomonadati</taxon>
        <taxon>Bacteroidota</taxon>
        <taxon>Saprospiria</taxon>
        <taxon>Saprospirales</taxon>
        <taxon>Lewinellaceae</taxon>
        <taxon>Neolewinella</taxon>
    </lineage>
</organism>
<evidence type="ECO:0000259" key="3">
    <source>
        <dbReference type="SMART" id="SM00421"/>
    </source>
</evidence>
<gene>
    <name evidence="4" type="ORF">FUA23_08400</name>
</gene>
<sequence length="908" mass="101481">MFIFQLLYGVGTLYSQPEETPGFSLPKIVSFPRAEYSGEGQIWDIATDEKGIMYLANASGVLRYDGAIWTELYLPGGPTVRALAAVGDRLYAGGYGEFGYFQIAGDEPSAWVSLSASLKSPDREEEIWNIEVLETGEVVFQSFGRLFVYDGTQTTTVVPPGVMMFAVAAGPDLLVPVTGRGVFSWRVAEGFRLLPGSAALGDREVVSIIPAPDQLILGTADSVLGFKDGQLTSWDHRLNEQLAGTKINRLALLQDSSLAVGTIGGGLILFGPSQGKTLFLDEASGLRNNTILALNESKNGNLWLGLDRGLDLMVRSSHVSFVTGKSRPPGTVYTAAYYDGKAYFGTNQGLYLQQETATGFTYTLVPGTSGQVWELRETDVGLLCGHNDGTFLVRNNVARKISARSGGWMTVPVPGSPEKLLQATYTGLQLLEWAGEDVLVSGIAGLSAPIRQLEWVDQHRLLALHSSQGAFLLTMSDDARQIEKIDTLTDDILSKTSSLRTSEGILLQSAQGRRLFRNDSLLAFEAVHNVPLMPGEYFIGGQDDAPWFIAGADRVKIYRKEKMVAELPMRLRFPYPGIIPWTDGQRLFLLDEGYATVKPGSETTDAPPMILRASLRSGAKWRPFSDKATRPRIAFRNNDLRFSAALPVFDRTTSYRSRLNGYANEWSAWSKSGERGFTNLPEGDYLFEVEANWFGKRETLAFTILPPWYRSRLAYVLYALALCVALWVLYQLHLQRLRNQARRMEVIRQREVQRERIVARNRELNANLKRKSRELANTTLTLAKKNEMLLALKEELAKGKRNPSGTIDHRKVDKLIDRNLNNEEDWSIFESHFNEVHEAFLKRLRKRHPELTAGDLKLAAYLRMDLSSKEIAPLLHISLRGVENKRYRLRKKIGLESGDDLNRYLLEF</sequence>
<dbReference type="Gene3D" id="1.10.10.10">
    <property type="entry name" value="Winged helix-like DNA-binding domain superfamily/Winged helix DNA-binding domain"/>
    <property type="match status" value="1"/>
</dbReference>
<name>A0A5C7FFH9_9BACT</name>
<accession>A0A5C7FFH9</accession>
<dbReference type="EMBL" id="VOXD01000010">
    <property type="protein sequence ID" value="TXF89966.1"/>
    <property type="molecule type" value="Genomic_DNA"/>
</dbReference>
<dbReference type="InterPro" id="IPR013783">
    <property type="entry name" value="Ig-like_fold"/>
</dbReference>
<dbReference type="SMART" id="SM00421">
    <property type="entry name" value="HTH_LUXR"/>
    <property type="match status" value="1"/>
</dbReference>